<feature type="chain" id="PRO_5015764207" description="TonB C-terminal domain-containing protein" evidence="1">
    <location>
        <begin position="18"/>
        <end position="268"/>
    </location>
</feature>
<proteinExistence type="predicted"/>
<evidence type="ECO:0000256" key="1">
    <source>
        <dbReference type="SAM" id="SignalP"/>
    </source>
</evidence>
<dbReference type="Proteomes" id="UP000244929">
    <property type="component" value="Chromosome"/>
</dbReference>
<evidence type="ECO:0000313" key="2">
    <source>
        <dbReference type="EMBL" id="AWH84983.1"/>
    </source>
</evidence>
<evidence type="ECO:0000313" key="3">
    <source>
        <dbReference type="Proteomes" id="UP000244929"/>
    </source>
</evidence>
<dbReference type="EMBL" id="CP029186">
    <property type="protein sequence ID" value="AWH84983.1"/>
    <property type="molecule type" value="Genomic_DNA"/>
</dbReference>
<reference evidence="2 3" key="1">
    <citation type="submission" date="2018-04" db="EMBL/GenBank/DDBJ databases">
        <title>Genome sequencing of Flavobacterium sp. HYN0059.</title>
        <authorList>
            <person name="Yi H."/>
            <person name="Baek C."/>
        </authorList>
    </citation>
    <scope>NUCLEOTIDE SEQUENCE [LARGE SCALE GENOMIC DNA]</scope>
    <source>
        <strain evidence="2 3">HYN0059</strain>
    </source>
</reference>
<accession>A0A2S1QX66</accession>
<organism evidence="2 3">
    <name type="scientific">Flavobacterium album</name>
    <dbReference type="NCBI Taxonomy" id="2175091"/>
    <lineage>
        <taxon>Bacteria</taxon>
        <taxon>Pseudomonadati</taxon>
        <taxon>Bacteroidota</taxon>
        <taxon>Flavobacteriia</taxon>
        <taxon>Flavobacteriales</taxon>
        <taxon>Flavobacteriaceae</taxon>
        <taxon>Flavobacterium</taxon>
    </lineage>
</organism>
<protein>
    <recommendedName>
        <fullName evidence="4">TonB C-terminal domain-containing protein</fullName>
    </recommendedName>
</protein>
<gene>
    <name evidence="2" type="ORF">HYN59_07530</name>
</gene>
<name>A0A2S1QX66_9FLAO</name>
<sequence length="268" mass="30418">MMKIYLFLLLLCLKGFAQVERKVLTQAVLPECKNDFNPKLCSEQKLVDLLSSTITNEAISDLPESNKDYFSLSAFFVTGRDGKVIPGHTEVRSESIKLKEEIKLYINSKLPNVTPKDLKFKEQRSTHLVNLTFFRNPETGNYYIAYPSEIKEKKINPDYITYDNPALFPGCVSEGLSIAEQLECTQKKTLQNIQKKYSQPVKIPLYMEITVIVDSDGHISVDKIMGSSPDEYEKEVYRVINSFPNIQPAMIHGIATSTSFGVGRLIFK</sequence>
<dbReference type="RefSeq" id="WP_108777689.1">
    <property type="nucleotide sequence ID" value="NZ_CP029186.1"/>
</dbReference>
<dbReference type="KEGG" id="falb:HYN59_07530"/>
<keyword evidence="3" id="KW-1185">Reference proteome</keyword>
<dbReference type="OrthoDB" id="1095452at2"/>
<feature type="signal peptide" evidence="1">
    <location>
        <begin position="1"/>
        <end position="17"/>
    </location>
</feature>
<evidence type="ECO:0008006" key="4">
    <source>
        <dbReference type="Google" id="ProtNLM"/>
    </source>
</evidence>
<keyword evidence="1" id="KW-0732">Signal</keyword>
<dbReference type="AlphaFoldDB" id="A0A2S1QX66"/>